<evidence type="ECO:0000313" key="1">
    <source>
        <dbReference type="EMBL" id="RAH75404.1"/>
    </source>
</evidence>
<name>A0ACD1HP95_9EURO</name>
<organism evidence="1 2">
    <name type="scientific">Aspergillus aculeatinus CBS 121060</name>
    <dbReference type="NCBI Taxonomy" id="1448322"/>
    <lineage>
        <taxon>Eukaryota</taxon>
        <taxon>Fungi</taxon>
        <taxon>Dikarya</taxon>
        <taxon>Ascomycota</taxon>
        <taxon>Pezizomycotina</taxon>
        <taxon>Eurotiomycetes</taxon>
        <taxon>Eurotiomycetidae</taxon>
        <taxon>Eurotiales</taxon>
        <taxon>Aspergillaceae</taxon>
        <taxon>Aspergillus</taxon>
        <taxon>Aspergillus subgen. Circumdati</taxon>
    </lineage>
</organism>
<dbReference type="EMBL" id="KZ824933">
    <property type="protein sequence ID" value="RAH75404.1"/>
    <property type="molecule type" value="Genomic_DNA"/>
</dbReference>
<protein>
    <submittedName>
        <fullName evidence="1">Uncharacterized protein</fullName>
    </submittedName>
</protein>
<evidence type="ECO:0000313" key="2">
    <source>
        <dbReference type="Proteomes" id="UP000249661"/>
    </source>
</evidence>
<sequence length="128" mass="14803">MESLYRKMGMRGSGPRVYFPVATHRQSYHIGGQRYAAKPDGAITIRTQDRDLPILFFTSVVVSNQTWGEFLRETLSIMLGQLACNVKLGLRDQEMLVLGFYKRQIFFARGFFWERSDIARPFKGVFGR</sequence>
<keyword evidence="2" id="KW-1185">Reference proteome</keyword>
<reference evidence="1" key="1">
    <citation type="submission" date="2018-02" db="EMBL/GenBank/DDBJ databases">
        <title>The genomes of Aspergillus section Nigri reveals drivers in fungal speciation.</title>
        <authorList>
            <consortium name="DOE Joint Genome Institute"/>
            <person name="Vesth T.C."/>
            <person name="Nybo J."/>
            <person name="Theobald S."/>
            <person name="Brandl J."/>
            <person name="Frisvad J.C."/>
            <person name="Nielsen K.F."/>
            <person name="Lyhne E.K."/>
            <person name="Kogle M.E."/>
            <person name="Kuo A."/>
            <person name="Riley R."/>
            <person name="Clum A."/>
            <person name="Nolan M."/>
            <person name="Lipzen A."/>
            <person name="Salamov A."/>
            <person name="Henrissat B."/>
            <person name="Wiebenga A."/>
            <person name="De vries R.P."/>
            <person name="Grigoriev I.V."/>
            <person name="Mortensen U.H."/>
            <person name="Andersen M.R."/>
            <person name="Baker S.E."/>
        </authorList>
    </citation>
    <scope>NUCLEOTIDE SEQUENCE</scope>
    <source>
        <strain evidence="1">CBS 121060</strain>
    </source>
</reference>
<dbReference type="Proteomes" id="UP000249661">
    <property type="component" value="Unassembled WGS sequence"/>
</dbReference>
<gene>
    <name evidence="1" type="ORF">BO66DRAFT_445136</name>
</gene>
<proteinExistence type="predicted"/>
<accession>A0ACD1HP95</accession>